<gene>
    <name evidence="12" type="ORF">COCNU_14G006210</name>
</gene>
<dbReference type="EMBL" id="CM017885">
    <property type="protein sequence ID" value="KAG1368153.1"/>
    <property type="molecule type" value="Genomic_DNA"/>
</dbReference>
<dbReference type="Gene3D" id="1.20.120.1770">
    <property type="match status" value="1"/>
</dbReference>
<keyword evidence="7 9" id="KW-0472">Membrane</keyword>
<dbReference type="AlphaFoldDB" id="A0A8K0IVB7"/>
<dbReference type="GO" id="GO:0016020">
    <property type="term" value="C:membrane"/>
    <property type="evidence" value="ECO:0007669"/>
    <property type="project" value="UniProtKB-SubCell"/>
</dbReference>
<protein>
    <submittedName>
        <fullName evidence="12">Cytochrome b561 and DOMON domain-containing protein</fullName>
    </submittedName>
</protein>
<feature type="transmembrane region" description="Helical" evidence="9">
    <location>
        <begin position="369"/>
        <end position="392"/>
    </location>
</feature>
<reference evidence="12" key="2">
    <citation type="submission" date="2019-07" db="EMBL/GenBank/DDBJ databases">
        <authorList>
            <person name="Yang Y."/>
            <person name="Bocs S."/>
            <person name="Baudouin L."/>
        </authorList>
    </citation>
    <scope>NUCLEOTIDE SEQUENCE</scope>
    <source>
        <tissue evidence="12">Spear leaf of Hainan Tall coconut</tissue>
    </source>
</reference>
<dbReference type="InterPro" id="IPR006593">
    <property type="entry name" value="Cyt_b561/ferric_Rdtase_TM"/>
</dbReference>
<comment type="subcellular location">
    <subcellularLocation>
        <location evidence="1">Membrane</location>
    </subcellularLocation>
</comment>
<feature type="binding site" description="axial binding residue" evidence="8">
    <location>
        <position position="337"/>
    </location>
    <ligand>
        <name>heme b</name>
        <dbReference type="ChEBI" id="CHEBI:60344"/>
        <label>1</label>
    </ligand>
    <ligandPart>
        <name>Fe</name>
        <dbReference type="ChEBI" id="CHEBI:18248"/>
    </ligandPart>
</feature>
<dbReference type="Pfam" id="PF03188">
    <property type="entry name" value="Cytochrom_B561"/>
    <property type="match status" value="1"/>
</dbReference>
<feature type="binding site" description="axial binding residue" evidence="8">
    <location>
        <position position="266"/>
    </location>
    <ligand>
        <name>heme b</name>
        <dbReference type="ChEBI" id="CHEBI:60344"/>
        <label>1</label>
    </ligand>
    <ligandPart>
        <name>Fe</name>
        <dbReference type="ChEBI" id="CHEBI:18248"/>
    </ligandPart>
</feature>
<evidence type="ECO:0000256" key="8">
    <source>
        <dbReference type="PIRSR" id="PIRSR037471-1"/>
    </source>
</evidence>
<dbReference type="SMART" id="SM00665">
    <property type="entry name" value="B561"/>
    <property type="match status" value="1"/>
</dbReference>
<comment type="caution">
    <text evidence="12">The sequence shown here is derived from an EMBL/GenBank/DDBJ whole genome shotgun (WGS) entry which is preliminary data.</text>
</comment>
<evidence type="ECO:0000256" key="5">
    <source>
        <dbReference type="ARBA" id="ARBA00022982"/>
    </source>
</evidence>
<sequence length="445" mass="48926">MRCSLVVEDHSSSVAPPTTVCLFILGARRTRHRRKNNISGSTHSNMTLLSALVVLVLASSLAHRTKAQWHSCDSGFSISATAVARNITQCRRLQTLGAELGINNYSTTPNSSTIDVVFSALPPTPQGWIAWGVNPGRHPQMVGTRVLIAYNQPSGMPVVGTYNVTADTRRGCKLEPSTIEVGVANKAANYSGETGRLTMAARLTLPPEYSVSKLNHVWQVGPRVVGMVPSAHAKTLENFDSKERMDLARGVGHGQRHHEIGLREAHGILSAIGWGTLLPIGVIVSRYFRGSPINTKKIWFYTHVGIQILAFSLGVAAWGIGLSLMERSGQYRAFMGHRIIGILIFCLATLQMMALWLKPKLLDKYRKYWNIYHHFVGYSLIVLVIVNIFKGFAILKPSAGWKWAYIGILIGLSCVALGLEISIWIVFFQDNKNASTKTSDPSKPN</sequence>
<dbReference type="InterPro" id="IPR045265">
    <property type="entry name" value="AIR12_DOMON"/>
</dbReference>
<evidence type="ECO:0000256" key="3">
    <source>
        <dbReference type="ARBA" id="ARBA00022692"/>
    </source>
</evidence>
<name>A0A8K0IVB7_COCNU</name>
<keyword evidence="8" id="KW-0479">Metal-binding</keyword>
<dbReference type="PROSITE" id="PS50836">
    <property type="entry name" value="DOMON"/>
    <property type="match status" value="1"/>
</dbReference>
<evidence type="ECO:0000259" key="10">
    <source>
        <dbReference type="PROSITE" id="PS50836"/>
    </source>
</evidence>
<evidence type="ECO:0000259" key="11">
    <source>
        <dbReference type="PROSITE" id="PS50939"/>
    </source>
</evidence>
<feature type="transmembrane region" description="Helical" evidence="9">
    <location>
        <begin position="404"/>
        <end position="427"/>
    </location>
</feature>
<evidence type="ECO:0000256" key="4">
    <source>
        <dbReference type="ARBA" id="ARBA00022729"/>
    </source>
</evidence>
<dbReference type="GO" id="GO:0046872">
    <property type="term" value="F:metal ion binding"/>
    <property type="evidence" value="ECO:0007669"/>
    <property type="project" value="UniProtKB-KW"/>
</dbReference>
<dbReference type="PIRSF" id="PIRSF037471">
    <property type="entry name" value="UCP037471"/>
    <property type="match status" value="1"/>
</dbReference>
<evidence type="ECO:0000256" key="7">
    <source>
        <dbReference type="ARBA" id="ARBA00023136"/>
    </source>
</evidence>
<accession>A0A8K0IVB7</accession>
<dbReference type="PANTHER" id="PTHR23130">
    <property type="entry name" value="CYTOCHROME B561 AND DOMON DOMAIN-CONTAINING PROTEIN"/>
    <property type="match status" value="1"/>
</dbReference>
<proteinExistence type="predicted"/>
<dbReference type="OrthoDB" id="19261at2759"/>
<evidence type="ECO:0000256" key="9">
    <source>
        <dbReference type="SAM" id="Phobius"/>
    </source>
</evidence>
<organism evidence="12 13">
    <name type="scientific">Cocos nucifera</name>
    <name type="common">Coconut palm</name>
    <dbReference type="NCBI Taxonomy" id="13894"/>
    <lineage>
        <taxon>Eukaryota</taxon>
        <taxon>Viridiplantae</taxon>
        <taxon>Streptophyta</taxon>
        <taxon>Embryophyta</taxon>
        <taxon>Tracheophyta</taxon>
        <taxon>Spermatophyta</taxon>
        <taxon>Magnoliopsida</taxon>
        <taxon>Liliopsida</taxon>
        <taxon>Arecaceae</taxon>
        <taxon>Arecoideae</taxon>
        <taxon>Cocoseae</taxon>
        <taxon>Attaleinae</taxon>
        <taxon>Cocos</taxon>
    </lineage>
</organism>
<feature type="binding site" description="axial binding residue" evidence="8">
    <location>
        <position position="373"/>
    </location>
    <ligand>
        <name>heme b</name>
        <dbReference type="ChEBI" id="CHEBI:60344"/>
        <label>1</label>
    </ligand>
    <ligandPart>
        <name>Fe</name>
        <dbReference type="ChEBI" id="CHEBI:18248"/>
    </ligandPart>
</feature>
<keyword evidence="3 9" id="KW-0812">Transmembrane</keyword>
<dbReference type="Pfam" id="PF04526">
    <property type="entry name" value="DUF568"/>
    <property type="match status" value="1"/>
</dbReference>
<keyword evidence="6 9" id="KW-1133">Transmembrane helix</keyword>
<keyword evidence="2" id="KW-0813">Transport</keyword>
<feature type="domain" description="DOMON" evidence="10">
    <location>
        <begin position="99"/>
        <end position="221"/>
    </location>
</feature>
<dbReference type="InterPro" id="IPR005018">
    <property type="entry name" value="DOMON_domain"/>
</dbReference>
<keyword evidence="13" id="KW-1185">Reference proteome</keyword>
<feature type="domain" description="Cytochrome b561" evidence="11">
    <location>
        <begin position="228"/>
        <end position="428"/>
    </location>
</feature>
<feature type="transmembrane region" description="Helical" evidence="9">
    <location>
        <begin position="268"/>
        <end position="288"/>
    </location>
</feature>
<feature type="transmembrane region" description="Helical" evidence="9">
    <location>
        <begin position="300"/>
        <end position="319"/>
    </location>
</feature>
<evidence type="ECO:0000256" key="2">
    <source>
        <dbReference type="ARBA" id="ARBA00022448"/>
    </source>
</evidence>
<keyword evidence="8" id="KW-0408">Iron</keyword>
<feature type="binding site" description="axial binding residue" evidence="8">
    <location>
        <position position="303"/>
    </location>
    <ligand>
        <name>heme b</name>
        <dbReference type="ChEBI" id="CHEBI:60344"/>
        <label>1</label>
    </ligand>
    <ligandPart>
        <name>Fe</name>
        <dbReference type="ChEBI" id="CHEBI:18248"/>
    </ligandPart>
</feature>
<reference evidence="12" key="1">
    <citation type="journal article" date="2017" name="Gigascience">
        <title>The genome draft of coconut (Cocos nucifera).</title>
        <authorList>
            <person name="Xiao Y."/>
            <person name="Xu P."/>
            <person name="Fan H."/>
            <person name="Baudouin L."/>
            <person name="Xia W."/>
            <person name="Bocs S."/>
            <person name="Xu J."/>
            <person name="Li Q."/>
            <person name="Guo A."/>
            <person name="Zhou L."/>
            <person name="Li J."/>
            <person name="Wu Y."/>
            <person name="Ma Z."/>
            <person name="Armero A."/>
            <person name="Issali A.E."/>
            <person name="Liu N."/>
            <person name="Peng M."/>
            <person name="Yang Y."/>
        </authorList>
    </citation>
    <scope>NUCLEOTIDE SEQUENCE</scope>
    <source>
        <tissue evidence="12">Spear leaf of Hainan Tall coconut</tissue>
    </source>
</reference>
<dbReference type="InterPro" id="IPR017214">
    <property type="entry name" value="UCP037471"/>
</dbReference>
<evidence type="ECO:0000313" key="12">
    <source>
        <dbReference type="EMBL" id="KAG1368153.1"/>
    </source>
</evidence>
<feature type="transmembrane region" description="Helical" evidence="9">
    <location>
        <begin position="339"/>
        <end position="357"/>
    </location>
</feature>
<dbReference type="PROSITE" id="PS50939">
    <property type="entry name" value="CYTOCHROME_B561"/>
    <property type="match status" value="1"/>
</dbReference>
<dbReference type="Proteomes" id="UP000797356">
    <property type="component" value="Chromosome 14"/>
</dbReference>
<dbReference type="CDD" id="cd08760">
    <property type="entry name" value="Cyt_b561_FRRS1_like"/>
    <property type="match status" value="1"/>
</dbReference>
<evidence type="ECO:0000256" key="1">
    <source>
        <dbReference type="ARBA" id="ARBA00004370"/>
    </source>
</evidence>
<evidence type="ECO:0000256" key="6">
    <source>
        <dbReference type="ARBA" id="ARBA00022989"/>
    </source>
</evidence>
<keyword evidence="5" id="KW-0249">Electron transport</keyword>
<evidence type="ECO:0000313" key="13">
    <source>
        <dbReference type="Proteomes" id="UP000797356"/>
    </source>
</evidence>
<keyword evidence="4" id="KW-0732">Signal</keyword>
<dbReference type="PANTHER" id="PTHR23130:SF175">
    <property type="entry name" value="CYTOCHROME B561 AND DOMON DOMAIN-CONTAINING PROTEIN"/>
    <property type="match status" value="1"/>
</dbReference>